<feature type="region of interest" description="Disordered" evidence="4">
    <location>
        <begin position="33"/>
        <end position="83"/>
    </location>
</feature>
<organism evidence="7 8">
    <name type="scientific">Perkinsus olseni</name>
    <name type="common">Perkinsus atlanticus</name>
    <dbReference type="NCBI Taxonomy" id="32597"/>
    <lineage>
        <taxon>Eukaryota</taxon>
        <taxon>Sar</taxon>
        <taxon>Alveolata</taxon>
        <taxon>Perkinsozoa</taxon>
        <taxon>Perkinsea</taxon>
        <taxon>Perkinsida</taxon>
        <taxon>Perkinsidae</taxon>
        <taxon>Perkinsus</taxon>
    </lineage>
</organism>
<evidence type="ECO:0000256" key="1">
    <source>
        <dbReference type="ARBA" id="ARBA00022737"/>
    </source>
</evidence>
<name>A0A7J6PIW2_PEROL</name>
<dbReference type="InterPro" id="IPR000253">
    <property type="entry name" value="FHA_dom"/>
</dbReference>
<sequence length="1132" mass="122530">MPGRSISISNRRVVERPVVAVVTKVGGRTAPSEGIGTIMNVPNDPSQPTVLSPGHSSVPGPASNQSQQLAHRDSSAVAEISREDTWRQRVPFRNPMEMHVLAVQKLASGGAPAAEARNGRVNLLEEVDWGRVPPTWEGLKPTTLKMAENLTVRQIAILLNACSTPSPNSFPPASAPLPKSVLGVRPQDVGLVAHACQKVQFKNEFLFTRLRKVVVRMVKQNRQISPQTLSLILTGFVKLKFIGDGELLHSLGTAALRELDRFTIRDSAVLMMTFSQACPLDDRSRGVFSRVYRARDRTAERENMAAAVPIMVALGNLTVWHPEVVMDLLQEDYGVVDAFAAAVPTCAIVHLANGIQSLATLVAGGFLPASIGSRAVFRAASGSLAAGFTKLGGLGWQDIFNRLLVDATGLDLPSAVAVLHGLAGQNIRDVSWVEREILDRLDRVKLRDSQTACMLLYGLARLGMPAEAARICRLVNERVLRGLGVQGLSNLVYAVASVWHACGLSIEEQEAAAAVLLMGFSVEIAGQLRVVAQLSMASLAEDINMDLLLWIGRLIHWSACQKPSAVKSSLLHKEVADAIRLVVLDYCQVAEEVPVTPLLDRYSPQLISCWHAARSRSTFPLCFRMFCDVSECPVGEIVMATTAESTASSGGPPIDTFAGPAFGFLANDHESPVRAFCPGRDERTSFAEFPTAASAITAMREGLDPAVWKKHPELADELVATGKRSLLFDCSPEDSEALEAQGFPFRRGRLLGLQQGYWLPQRNQFGRILATIRTDIQDSEDVARQLWLHAVMNVVKQDTASPIRVTEVKEGRSVATHRVANAVCVMGKVESCDVVALHPSTSRHHAMLVYAAGFRNPTDSKWRENTLDQVYALDLHSKFGTFVGEKGDVKMEPFLPRVLGKRDQLRLGASTRHYEIKVDHGAALAELKKMEYKLDKEIRDMGGKIDNPLKEAEEERSKSSTVYMGNLSYTTTKESIEKFFKEEDLKVCGVRLPGGEDKVASRGFAFVEFSREADMRNAIALLDGATLDHRKKNASKGHAMRIDKMTARLGGGGLALMKGAAVDGIVEAAAVTGAEGDPPARTGGGEGGALVAAGGAEIAEVVTKRVGGVRDAHPTVIAAVTSFTVCVISELC</sequence>
<proteinExistence type="predicted"/>
<evidence type="ECO:0000256" key="4">
    <source>
        <dbReference type="SAM" id="MobiDB-lite"/>
    </source>
</evidence>
<evidence type="ECO:0000313" key="8">
    <source>
        <dbReference type="Proteomes" id="UP000541610"/>
    </source>
</evidence>
<keyword evidence="1" id="KW-0677">Repeat</keyword>
<dbReference type="SUPFAM" id="SSF54928">
    <property type="entry name" value="RNA-binding domain, RBD"/>
    <property type="match status" value="1"/>
</dbReference>
<dbReference type="Gene3D" id="3.30.70.330">
    <property type="match status" value="1"/>
</dbReference>
<evidence type="ECO:0000259" key="6">
    <source>
        <dbReference type="PROSITE" id="PS50102"/>
    </source>
</evidence>
<accession>A0A7J6PIW2</accession>
<dbReference type="Proteomes" id="UP000541610">
    <property type="component" value="Unassembled WGS sequence"/>
</dbReference>
<dbReference type="PANTHER" id="PTHR23236">
    <property type="entry name" value="EUKARYOTIC TRANSLATION INITIATION FACTOR 4B/4H"/>
    <property type="match status" value="1"/>
</dbReference>
<dbReference type="PANTHER" id="PTHR23236:SF119">
    <property type="entry name" value="NUCLEAR RNA-BINDING PROTEIN SART-3"/>
    <property type="match status" value="1"/>
</dbReference>
<dbReference type="PROSITE" id="PS50006">
    <property type="entry name" value="FHA_DOMAIN"/>
    <property type="match status" value="1"/>
</dbReference>
<dbReference type="AlphaFoldDB" id="A0A7J6PIW2"/>
<dbReference type="Pfam" id="PF00076">
    <property type="entry name" value="RRM_1"/>
    <property type="match status" value="1"/>
</dbReference>
<dbReference type="EMBL" id="JABANP010000016">
    <property type="protein sequence ID" value="KAF4695887.1"/>
    <property type="molecule type" value="Genomic_DNA"/>
</dbReference>
<dbReference type="GO" id="GO:0003723">
    <property type="term" value="F:RNA binding"/>
    <property type="evidence" value="ECO:0007669"/>
    <property type="project" value="UniProtKB-UniRule"/>
</dbReference>
<dbReference type="InterPro" id="IPR008984">
    <property type="entry name" value="SMAD_FHA_dom_sf"/>
</dbReference>
<comment type="caution">
    <text evidence="7">The sequence shown here is derived from an EMBL/GenBank/DDBJ whole genome shotgun (WGS) entry which is preliminary data.</text>
</comment>
<feature type="domain" description="RRM" evidence="6">
    <location>
        <begin position="960"/>
        <end position="1047"/>
    </location>
</feature>
<dbReference type="SMART" id="SM00360">
    <property type="entry name" value="RRM"/>
    <property type="match status" value="1"/>
</dbReference>
<evidence type="ECO:0008006" key="9">
    <source>
        <dbReference type="Google" id="ProtNLM"/>
    </source>
</evidence>
<keyword evidence="2 3" id="KW-0694">RNA-binding</keyword>
<dbReference type="InterPro" id="IPR035979">
    <property type="entry name" value="RBD_domain_sf"/>
</dbReference>
<dbReference type="InterPro" id="IPR012677">
    <property type="entry name" value="Nucleotide-bd_a/b_plait_sf"/>
</dbReference>
<evidence type="ECO:0000256" key="3">
    <source>
        <dbReference type="PROSITE-ProRule" id="PRU00176"/>
    </source>
</evidence>
<dbReference type="Gene3D" id="2.60.200.20">
    <property type="match status" value="1"/>
</dbReference>
<feature type="compositionally biased region" description="Basic and acidic residues" evidence="4">
    <location>
        <begin position="70"/>
        <end position="83"/>
    </location>
</feature>
<dbReference type="PROSITE" id="PS50102">
    <property type="entry name" value="RRM"/>
    <property type="match status" value="1"/>
</dbReference>
<dbReference type="InterPro" id="IPR000504">
    <property type="entry name" value="RRM_dom"/>
</dbReference>
<evidence type="ECO:0000259" key="5">
    <source>
        <dbReference type="PROSITE" id="PS50006"/>
    </source>
</evidence>
<gene>
    <name evidence="7" type="ORF">FOZ60_003054</name>
</gene>
<evidence type="ECO:0000256" key="2">
    <source>
        <dbReference type="ARBA" id="ARBA00022884"/>
    </source>
</evidence>
<reference evidence="7 8" key="1">
    <citation type="submission" date="2020-04" db="EMBL/GenBank/DDBJ databases">
        <title>Perkinsus olseni comparative genomics.</title>
        <authorList>
            <person name="Bogema D.R."/>
        </authorList>
    </citation>
    <scope>NUCLEOTIDE SEQUENCE [LARGE SCALE GENOMIC DNA]</scope>
    <source>
        <strain evidence="7">00978-12</strain>
    </source>
</reference>
<dbReference type="SUPFAM" id="SSF49879">
    <property type="entry name" value="SMAD/FHA domain"/>
    <property type="match status" value="1"/>
</dbReference>
<dbReference type="Pfam" id="PF00498">
    <property type="entry name" value="FHA"/>
    <property type="match status" value="1"/>
</dbReference>
<feature type="domain" description="FHA" evidence="5">
    <location>
        <begin position="824"/>
        <end position="883"/>
    </location>
</feature>
<dbReference type="OrthoDB" id="206452at2759"/>
<evidence type="ECO:0000313" key="7">
    <source>
        <dbReference type="EMBL" id="KAF4695887.1"/>
    </source>
</evidence>
<protein>
    <recommendedName>
        <fullName evidence="9">RRM domain-containing protein</fullName>
    </recommendedName>
</protein>